<name>A0ABN1XHS6_9PSEU</name>
<dbReference type="EMBL" id="BAAAJK010000004">
    <property type="protein sequence ID" value="GAA1382057.1"/>
    <property type="molecule type" value="Genomic_DNA"/>
</dbReference>
<dbReference type="Proteomes" id="UP001501414">
    <property type="component" value="Unassembled WGS sequence"/>
</dbReference>
<feature type="domain" description="DUF5709" evidence="2">
    <location>
        <begin position="109"/>
        <end position="155"/>
    </location>
</feature>
<comment type="caution">
    <text evidence="3">The sequence shown here is derived from an EMBL/GenBank/DDBJ whole genome shotgun (WGS) entry which is preliminary data.</text>
</comment>
<organism evidence="3 4">
    <name type="scientific">Pseudonocardia kongjuensis</name>
    <dbReference type="NCBI Taxonomy" id="102227"/>
    <lineage>
        <taxon>Bacteria</taxon>
        <taxon>Bacillati</taxon>
        <taxon>Actinomycetota</taxon>
        <taxon>Actinomycetes</taxon>
        <taxon>Pseudonocardiales</taxon>
        <taxon>Pseudonocardiaceae</taxon>
        <taxon>Pseudonocardia</taxon>
    </lineage>
</organism>
<gene>
    <name evidence="3" type="ORF">GCM10009613_09100</name>
</gene>
<dbReference type="Pfam" id="PF18970">
    <property type="entry name" value="DUF5709"/>
    <property type="match status" value="1"/>
</dbReference>
<evidence type="ECO:0000256" key="1">
    <source>
        <dbReference type="SAM" id="MobiDB-lite"/>
    </source>
</evidence>
<sequence length="204" mass="21002">MALPVPGYLQCDTATGECETRTEEDVGPMAAGEENELQPEAPDLASALQLDTDEALTGPSDSDPLDAGYVPPDRPYGVEDKAVTPAGERAGETLDERLAKEVPDELSTAGTDRSGRLVNATDSPAGQPAVDGAAHDVGIDGGAAGAEEAAVHEADRRIVPVVDESPAGDPEVSAQLAEDADRADEAAAHAEWDADNHPGWADRG</sequence>
<proteinExistence type="predicted"/>
<dbReference type="InterPro" id="IPR043763">
    <property type="entry name" value="DUF5709"/>
</dbReference>
<feature type="region of interest" description="Disordered" evidence="1">
    <location>
        <begin position="1"/>
        <end position="150"/>
    </location>
</feature>
<evidence type="ECO:0000259" key="2">
    <source>
        <dbReference type="Pfam" id="PF18970"/>
    </source>
</evidence>
<protein>
    <recommendedName>
        <fullName evidence="2">DUF5709 domain-containing protein</fullName>
    </recommendedName>
</protein>
<evidence type="ECO:0000313" key="3">
    <source>
        <dbReference type="EMBL" id="GAA1382057.1"/>
    </source>
</evidence>
<feature type="compositionally biased region" description="Basic and acidic residues" evidence="1">
    <location>
        <begin position="89"/>
        <end position="103"/>
    </location>
</feature>
<keyword evidence="4" id="KW-1185">Reference proteome</keyword>
<feature type="compositionally biased region" description="Basic and acidic residues" evidence="1">
    <location>
        <begin position="179"/>
        <end position="204"/>
    </location>
</feature>
<reference evidence="3 4" key="1">
    <citation type="journal article" date="2019" name="Int. J. Syst. Evol. Microbiol.">
        <title>The Global Catalogue of Microorganisms (GCM) 10K type strain sequencing project: providing services to taxonomists for standard genome sequencing and annotation.</title>
        <authorList>
            <consortium name="The Broad Institute Genomics Platform"/>
            <consortium name="The Broad Institute Genome Sequencing Center for Infectious Disease"/>
            <person name="Wu L."/>
            <person name="Ma J."/>
        </authorList>
    </citation>
    <scope>NUCLEOTIDE SEQUENCE [LARGE SCALE GENOMIC DNA]</scope>
    <source>
        <strain evidence="3 4">JCM 11896</strain>
    </source>
</reference>
<evidence type="ECO:0000313" key="4">
    <source>
        <dbReference type="Proteomes" id="UP001501414"/>
    </source>
</evidence>
<accession>A0ABN1XHS6</accession>
<feature type="region of interest" description="Disordered" evidence="1">
    <location>
        <begin position="162"/>
        <end position="204"/>
    </location>
</feature>